<dbReference type="Pfam" id="PF00732">
    <property type="entry name" value="GMC_oxred_N"/>
    <property type="match status" value="1"/>
</dbReference>
<proteinExistence type="inferred from homology"/>
<evidence type="ECO:0000256" key="4">
    <source>
        <dbReference type="ARBA" id="ARBA00023002"/>
    </source>
</evidence>
<name>A0A6P1NBX7_9PROT</name>
<dbReference type="InterPro" id="IPR036188">
    <property type="entry name" value="FAD/NAD-bd_sf"/>
</dbReference>
<dbReference type="GO" id="GO:0050660">
    <property type="term" value="F:flavin adenine dinucleotide binding"/>
    <property type="evidence" value="ECO:0007669"/>
    <property type="project" value="InterPro"/>
</dbReference>
<keyword evidence="2" id="KW-0285">Flavoprotein</keyword>
<dbReference type="GO" id="GO:0016614">
    <property type="term" value="F:oxidoreductase activity, acting on CH-OH group of donors"/>
    <property type="evidence" value="ECO:0007669"/>
    <property type="project" value="InterPro"/>
</dbReference>
<dbReference type="SUPFAM" id="SSF51905">
    <property type="entry name" value="FAD/NAD(P)-binding domain"/>
    <property type="match status" value="1"/>
</dbReference>
<feature type="domain" description="FAD dependent oxidoreductase" evidence="6">
    <location>
        <begin position="12"/>
        <end position="64"/>
    </location>
</feature>
<comment type="similarity">
    <text evidence="1">Belongs to the GMC oxidoreductase family.</text>
</comment>
<keyword evidence="3" id="KW-0274">FAD</keyword>
<reference evidence="8 9" key="1">
    <citation type="submission" date="2020-01" db="EMBL/GenBank/DDBJ databases">
        <title>Genome sequencing of strain KACC 21507.</title>
        <authorList>
            <person name="Heo J."/>
            <person name="Kim S.-J."/>
            <person name="Kim J.-S."/>
            <person name="Hong S.-B."/>
            <person name="Kwon S.-W."/>
        </authorList>
    </citation>
    <scope>NUCLEOTIDE SEQUENCE [LARGE SCALE GENOMIC DNA]</scope>
    <source>
        <strain evidence="8 9">KACC 21507</strain>
    </source>
</reference>
<sequence>MSSFSSGGIKPDIVVIGSGVGGGGVAYQLASTGARVLILERGDFLPKEAQNRDAEAVFVQNRYRTKEEWQHDNGKRFRPGHYHFVGGHTKFYGTAMFRFRESDFEEARFEDGISPAWPISYRDLEPYYAQAEELFGVRGQAGIDPTEPPRSGPYPHPAIPHEPVIARMAAGLAKQGLKPFHMPSAVDFGDGGKCERCGTCDAFPCFIGAKGDAETSLLNPILNLPNVALQTNTKVLRLITDKEGKKITSIEVDHNGKREFIEAPLFVLSAGAINSALILLRSRSEQNPNGVANRSGVVGRYLMNHHLTGLIGVLPFSLNETHFPKTISVNDYYYGLPGDPTARGNVQMLGKIQGAMIRSIHKRFPVPIANMIGKHTVDWLIMSEDLPNAESQVRFSKEGEIEIAYHPGGWSGHDRFVKAMRQKIRKLGFPMVMRHSFGIEAPSHQCGTVRMGNDPESSALNSFCQAHDHPNLYVVDGGFFPSSAGLNPALTIAAQALRVGAHLKEKWQQGLLDAQL</sequence>
<evidence type="ECO:0000259" key="6">
    <source>
        <dbReference type="Pfam" id="PF01266"/>
    </source>
</evidence>
<keyword evidence="4" id="KW-0560">Oxidoreductase</keyword>
<evidence type="ECO:0000313" key="9">
    <source>
        <dbReference type="Proteomes" id="UP000463975"/>
    </source>
</evidence>
<dbReference type="PANTHER" id="PTHR46056">
    <property type="entry name" value="LONG-CHAIN-ALCOHOL OXIDASE"/>
    <property type="match status" value="1"/>
</dbReference>
<evidence type="ECO:0000256" key="3">
    <source>
        <dbReference type="ARBA" id="ARBA00022827"/>
    </source>
</evidence>
<evidence type="ECO:0000259" key="7">
    <source>
        <dbReference type="Pfam" id="PF05199"/>
    </source>
</evidence>
<evidence type="ECO:0000256" key="2">
    <source>
        <dbReference type="ARBA" id="ARBA00022630"/>
    </source>
</evidence>
<dbReference type="InterPro" id="IPR000172">
    <property type="entry name" value="GMC_OxRdtase_N"/>
</dbReference>
<dbReference type="Gene3D" id="3.50.50.60">
    <property type="entry name" value="FAD/NAD(P)-binding domain"/>
    <property type="match status" value="2"/>
</dbReference>
<dbReference type="Pfam" id="PF05199">
    <property type="entry name" value="GMC_oxred_C"/>
    <property type="match status" value="1"/>
</dbReference>
<dbReference type="KEGG" id="bomb:GT348_08055"/>
<accession>A0A6P1NBX7</accession>
<evidence type="ECO:0000256" key="1">
    <source>
        <dbReference type="ARBA" id="ARBA00010790"/>
    </source>
</evidence>
<dbReference type="EMBL" id="CP047652">
    <property type="protein sequence ID" value="QHI96185.1"/>
    <property type="molecule type" value="Genomic_DNA"/>
</dbReference>
<dbReference type="AlphaFoldDB" id="A0A6P1NBX7"/>
<dbReference type="InterPro" id="IPR006076">
    <property type="entry name" value="FAD-dep_OxRdtase"/>
</dbReference>
<protein>
    <submittedName>
        <fullName evidence="8">Dehydrogenase</fullName>
    </submittedName>
</protein>
<dbReference type="RefSeq" id="WP_160619258.1">
    <property type="nucleotide sequence ID" value="NZ_CP047652.1"/>
</dbReference>
<gene>
    <name evidence="8" type="ORF">GT348_08055</name>
</gene>
<dbReference type="PANTHER" id="PTHR46056:SF12">
    <property type="entry name" value="LONG-CHAIN-ALCOHOL OXIDASE"/>
    <property type="match status" value="1"/>
</dbReference>
<dbReference type="Proteomes" id="UP000463975">
    <property type="component" value="Chromosome"/>
</dbReference>
<evidence type="ECO:0000259" key="5">
    <source>
        <dbReference type="Pfam" id="PF00732"/>
    </source>
</evidence>
<evidence type="ECO:0000313" key="8">
    <source>
        <dbReference type="EMBL" id="QHI96185.1"/>
    </source>
</evidence>
<feature type="domain" description="Glucose-methanol-choline oxidoreductase C-terminal" evidence="7">
    <location>
        <begin position="442"/>
        <end position="496"/>
    </location>
</feature>
<keyword evidence="9" id="KW-1185">Reference proteome</keyword>
<feature type="domain" description="Glucose-methanol-choline oxidoreductase N-terminal" evidence="5">
    <location>
        <begin position="85"/>
        <end position="305"/>
    </location>
</feature>
<dbReference type="InterPro" id="IPR007867">
    <property type="entry name" value="GMC_OxRtase_C"/>
</dbReference>
<dbReference type="Pfam" id="PF01266">
    <property type="entry name" value="DAO"/>
    <property type="match status" value="1"/>
</dbReference>
<organism evidence="8 9">
    <name type="scientific">Aristophania vespae</name>
    <dbReference type="NCBI Taxonomy" id="2697033"/>
    <lineage>
        <taxon>Bacteria</taxon>
        <taxon>Pseudomonadati</taxon>
        <taxon>Pseudomonadota</taxon>
        <taxon>Alphaproteobacteria</taxon>
        <taxon>Acetobacterales</taxon>
        <taxon>Acetobacteraceae</taxon>
        <taxon>Aristophania</taxon>
    </lineage>
</organism>